<evidence type="ECO:0000313" key="1">
    <source>
        <dbReference type="EMBL" id="GAA0554784.1"/>
    </source>
</evidence>
<sequence>MRECTTDAVELPAEEIRRLSQLPGAAHEVKSPLECELEDGHAGPHCALGQSDDHDADHTTHWWLRWSSESREWTHEPTCYLPDDDAPWCPLPAGHEGAHNWSP</sequence>
<dbReference type="EMBL" id="BAAABZ010000071">
    <property type="protein sequence ID" value="GAA0554784.1"/>
    <property type="molecule type" value="Genomic_DNA"/>
</dbReference>
<comment type="caution">
    <text evidence="1">The sequence shown here is derived from an EMBL/GenBank/DDBJ whole genome shotgun (WGS) entry which is preliminary data.</text>
</comment>
<organism evidence="1 2">
    <name type="scientific">Streptomyces mordarskii</name>
    <dbReference type="NCBI Taxonomy" id="1226758"/>
    <lineage>
        <taxon>Bacteria</taxon>
        <taxon>Bacillati</taxon>
        <taxon>Actinomycetota</taxon>
        <taxon>Actinomycetes</taxon>
        <taxon>Kitasatosporales</taxon>
        <taxon>Streptomycetaceae</taxon>
        <taxon>Streptomyces</taxon>
    </lineage>
</organism>
<gene>
    <name evidence="1" type="ORF">GCM10010390_66130</name>
</gene>
<proteinExistence type="predicted"/>
<reference evidence="1 2" key="1">
    <citation type="journal article" date="2019" name="Int. J. Syst. Evol. Microbiol.">
        <title>The Global Catalogue of Microorganisms (GCM) 10K type strain sequencing project: providing services to taxonomists for standard genome sequencing and annotation.</title>
        <authorList>
            <consortium name="The Broad Institute Genomics Platform"/>
            <consortium name="The Broad Institute Genome Sequencing Center for Infectious Disease"/>
            <person name="Wu L."/>
            <person name="Ma J."/>
        </authorList>
    </citation>
    <scope>NUCLEOTIDE SEQUENCE [LARGE SCALE GENOMIC DNA]</scope>
    <source>
        <strain evidence="1 2">JCM 5052</strain>
    </source>
</reference>
<dbReference type="Proteomes" id="UP001501576">
    <property type="component" value="Unassembled WGS sequence"/>
</dbReference>
<keyword evidence="2" id="KW-1185">Reference proteome</keyword>
<name>A0ABN1DXJ3_9ACTN</name>
<protein>
    <submittedName>
        <fullName evidence="1">Uncharacterized protein</fullName>
    </submittedName>
</protein>
<accession>A0ABN1DXJ3</accession>
<evidence type="ECO:0000313" key="2">
    <source>
        <dbReference type="Proteomes" id="UP001501576"/>
    </source>
</evidence>